<dbReference type="InterPro" id="IPR058712">
    <property type="entry name" value="SRA_ScoMcrA"/>
</dbReference>
<keyword evidence="2" id="KW-0255">Endonuclease</keyword>
<reference evidence="2" key="1">
    <citation type="journal article" date="2020" name="mSystems">
        <title>Genome- and Community-Level Interaction Insights into Carbon Utilization and Element Cycling Functions of Hydrothermarchaeota in Hydrothermal Sediment.</title>
        <authorList>
            <person name="Zhou Z."/>
            <person name="Liu Y."/>
            <person name="Xu W."/>
            <person name="Pan J."/>
            <person name="Luo Z.H."/>
            <person name="Li M."/>
        </authorList>
    </citation>
    <scope>NUCLEOTIDE SEQUENCE [LARGE SCALE GENOMIC DNA]</scope>
    <source>
        <strain evidence="2">SpSt-754</strain>
    </source>
</reference>
<keyword evidence="2" id="KW-0540">Nuclease</keyword>
<evidence type="ECO:0000313" key="2">
    <source>
        <dbReference type="EMBL" id="HGB36155.1"/>
    </source>
</evidence>
<dbReference type="GO" id="GO:0004519">
    <property type="term" value="F:endonuclease activity"/>
    <property type="evidence" value="ECO:0007669"/>
    <property type="project" value="UniProtKB-KW"/>
</dbReference>
<evidence type="ECO:0000259" key="1">
    <source>
        <dbReference type="SMART" id="SM00507"/>
    </source>
</evidence>
<dbReference type="SMART" id="SM00507">
    <property type="entry name" value="HNHc"/>
    <property type="match status" value="1"/>
</dbReference>
<proteinExistence type="predicted"/>
<accession>A0A7V3KNX3</accession>
<dbReference type="Pfam" id="PF01844">
    <property type="entry name" value="HNH"/>
    <property type="match status" value="1"/>
</dbReference>
<dbReference type="GO" id="GO:0003676">
    <property type="term" value="F:nucleic acid binding"/>
    <property type="evidence" value="ECO:0007669"/>
    <property type="project" value="InterPro"/>
</dbReference>
<dbReference type="GO" id="GO:0008270">
    <property type="term" value="F:zinc ion binding"/>
    <property type="evidence" value="ECO:0007669"/>
    <property type="project" value="InterPro"/>
</dbReference>
<dbReference type="Pfam" id="PF26348">
    <property type="entry name" value="SRA_ScoMcrA"/>
    <property type="match status" value="1"/>
</dbReference>
<dbReference type="Gene3D" id="1.10.30.50">
    <property type="match status" value="1"/>
</dbReference>
<comment type="caution">
    <text evidence="2">The sequence shown here is derived from an EMBL/GenBank/DDBJ whole genome shotgun (WGS) entry which is preliminary data.</text>
</comment>
<dbReference type="EMBL" id="DTGD01000165">
    <property type="protein sequence ID" value="HGB36155.1"/>
    <property type="molecule type" value="Genomic_DNA"/>
</dbReference>
<organism evidence="2">
    <name type="scientific">candidate division WOR-3 bacterium</name>
    <dbReference type="NCBI Taxonomy" id="2052148"/>
    <lineage>
        <taxon>Bacteria</taxon>
        <taxon>Bacteria division WOR-3</taxon>
    </lineage>
</organism>
<protein>
    <submittedName>
        <fullName evidence="2">HNH endonuclease</fullName>
    </submittedName>
</protein>
<gene>
    <name evidence="2" type="ORF">ENV38_04550</name>
</gene>
<dbReference type="InterPro" id="IPR003615">
    <property type="entry name" value="HNH_nuc"/>
</dbReference>
<name>A0A7V3KNX3_UNCW3</name>
<sequence>MFEIGKLYSRSEIHAQFGGQKQGGISTPAAHPLIFLFTGKRGEEYGYKDGWTEEGIFYYTGEGQQGDMDFIRGNKAVRDHLKNCKELHLFESLGQGKVRYQGNFSCIGYHEEQIPDRKGKNRRAIIFELVPEEYRVPVEIQSIKNTMRALPIEELRRRAIESSSPESSPVERKNKYYLRSEAIALYAKRRANGYCEGCGAMAPFTTENGDPYLEVHHITWLSDNGPDDPSNVVALCPNCHRRAHFAVDREKFNRRLKEIADLRESSS</sequence>
<feature type="domain" description="HNH nuclease" evidence="1">
    <location>
        <begin position="182"/>
        <end position="241"/>
    </location>
</feature>
<dbReference type="CDD" id="cd00085">
    <property type="entry name" value="HNHc"/>
    <property type="match status" value="1"/>
</dbReference>
<dbReference type="InterPro" id="IPR002711">
    <property type="entry name" value="HNH"/>
</dbReference>
<dbReference type="AlphaFoldDB" id="A0A7V3KNX3"/>
<keyword evidence="2" id="KW-0378">Hydrolase</keyword>